<dbReference type="InterPro" id="IPR053930">
    <property type="entry name" value="RapZ-like_N"/>
</dbReference>
<reference evidence="7 8" key="1">
    <citation type="journal article" date="2018" name="Genet. Mol. Biol.">
        <title>The genome sequence of Dyella jiangningensis FCAV SCS01 from a lignocellulose-decomposing microbial consortium metagenome reveals potential for biotechnological applications.</title>
        <authorList>
            <person name="Desiderato J.G."/>
            <person name="Alvarenga D.O."/>
            <person name="Constancio M.T.L."/>
            <person name="Alves L.M.C."/>
            <person name="Varani A.M."/>
        </authorList>
    </citation>
    <scope>NUCLEOTIDE SEQUENCE [LARGE SCALE GENOMIC DNA]</scope>
    <source>
        <strain evidence="7 8">FCAV SCS01</strain>
    </source>
</reference>
<dbReference type="PIRSF" id="PIRSF005052">
    <property type="entry name" value="P-loopkin"/>
    <property type="match status" value="1"/>
</dbReference>
<comment type="caution">
    <text evidence="7">The sequence shown here is derived from an EMBL/GenBank/DDBJ whole genome shotgun (WGS) entry which is preliminary data.</text>
</comment>
<protein>
    <submittedName>
        <fullName evidence="7">RNase adaptor protein RapZ</fullName>
    </submittedName>
</protein>
<keyword evidence="3 4" id="KW-0342">GTP-binding</keyword>
<sequence length="298" mass="33538">MSEKTPLLPSSPDATHLIVLTGMSGGGKTVALRALEDLEFYCVDNLPTVLLPQLVASVRRDAGEKRRHVAVGVDVRNPSEDLRRMPAMLSELAAAGVHAHLIFLDSRDEVLIKRYSETRRRHPLSWQGLSLADAIAEERRLLRPLAAIADKVIDSSDLNVHQLRRLFATGYADATEGLTLMFQSFAFRRGLPLDADFVFDARCLPNPHWDPTLRPLSGKDAAVRDYLDGQPLVGEYLADTMRWLDTWLPRFEVDDRSYVTISIGCTGGRHRSVYLVEKLASHYRELRNGVLTFHRELE</sequence>
<dbReference type="Pfam" id="PF22740">
    <property type="entry name" value="PapZ_C"/>
    <property type="match status" value="1"/>
</dbReference>
<dbReference type="HAMAP" id="MF_00636">
    <property type="entry name" value="RapZ_like"/>
    <property type="match status" value="1"/>
</dbReference>
<proteinExistence type="inferred from homology"/>
<dbReference type="OrthoDB" id="9784461at2"/>
<feature type="domain" description="RapZ C-terminal" evidence="6">
    <location>
        <begin position="179"/>
        <end position="298"/>
    </location>
</feature>
<evidence type="ECO:0000256" key="1">
    <source>
        <dbReference type="ARBA" id="ARBA00022741"/>
    </source>
</evidence>
<feature type="domain" description="RapZ-like N-terminal" evidence="5">
    <location>
        <begin position="16"/>
        <end position="166"/>
    </location>
</feature>
<dbReference type="InterPro" id="IPR053931">
    <property type="entry name" value="RapZ_C"/>
</dbReference>
<keyword evidence="8" id="KW-1185">Reference proteome</keyword>
<organism evidence="7 8">
    <name type="scientific">Dyella jiangningensis</name>
    <dbReference type="NCBI Taxonomy" id="1379159"/>
    <lineage>
        <taxon>Bacteria</taxon>
        <taxon>Pseudomonadati</taxon>
        <taxon>Pseudomonadota</taxon>
        <taxon>Gammaproteobacteria</taxon>
        <taxon>Lysobacterales</taxon>
        <taxon>Rhodanobacteraceae</taxon>
        <taxon>Dyella</taxon>
    </lineage>
</organism>
<dbReference type="GO" id="GO:0005525">
    <property type="term" value="F:GTP binding"/>
    <property type="evidence" value="ECO:0007669"/>
    <property type="project" value="UniProtKB-UniRule"/>
</dbReference>
<feature type="binding site" evidence="4">
    <location>
        <begin position="22"/>
        <end position="29"/>
    </location>
    <ligand>
        <name>ATP</name>
        <dbReference type="ChEBI" id="CHEBI:30616"/>
    </ligand>
</feature>
<dbReference type="SUPFAM" id="SSF52540">
    <property type="entry name" value="P-loop containing nucleoside triphosphate hydrolases"/>
    <property type="match status" value="1"/>
</dbReference>
<keyword evidence="1 4" id="KW-0547">Nucleotide-binding</keyword>
<dbReference type="PANTHER" id="PTHR30448:SF0">
    <property type="entry name" value="RNASE ADAPTER PROTEIN RAPZ"/>
    <property type="match status" value="1"/>
</dbReference>
<keyword evidence="2 4" id="KW-0067">ATP-binding</keyword>
<evidence type="ECO:0000256" key="3">
    <source>
        <dbReference type="ARBA" id="ARBA00023134"/>
    </source>
</evidence>
<evidence type="ECO:0000313" key="8">
    <source>
        <dbReference type="Proteomes" id="UP000248926"/>
    </source>
</evidence>
<dbReference type="PANTHER" id="PTHR30448">
    <property type="entry name" value="RNASE ADAPTER PROTEIN RAPZ"/>
    <property type="match status" value="1"/>
</dbReference>
<evidence type="ECO:0000256" key="2">
    <source>
        <dbReference type="ARBA" id="ARBA00022840"/>
    </source>
</evidence>
<name>A0A328P9S4_9GAMM</name>
<evidence type="ECO:0000259" key="5">
    <source>
        <dbReference type="Pfam" id="PF03668"/>
    </source>
</evidence>
<evidence type="ECO:0000313" key="7">
    <source>
        <dbReference type="EMBL" id="RAO77166.1"/>
    </source>
</evidence>
<dbReference type="EMBL" id="NFZS01000001">
    <property type="protein sequence ID" value="RAO77166.1"/>
    <property type="molecule type" value="Genomic_DNA"/>
</dbReference>
<dbReference type="RefSeq" id="WP_111981227.1">
    <property type="nucleotide sequence ID" value="NZ_NFZS01000001.1"/>
</dbReference>
<accession>A0A328P9S4</accession>
<gene>
    <name evidence="7" type="ORF">CA260_04545</name>
</gene>
<evidence type="ECO:0000256" key="4">
    <source>
        <dbReference type="HAMAP-Rule" id="MF_00636"/>
    </source>
</evidence>
<feature type="binding site" evidence="4">
    <location>
        <begin position="74"/>
        <end position="77"/>
    </location>
    <ligand>
        <name>GTP</name>
        <dbReference type="ChEBI" id="CHEBI:37565"/>
    </ligand>
</feature>
<dbReference type="AlphaFoldDB" id="A0A328P9S4"/>
<evidence type="ECO:0000259" key="6">
    <source>
        <dbReference type="Pfam" id="PF22740"/>
    </source>
</evidence>
<dbReference type="Proteomes" id="UP000248926">
    <property type="component" value="Unassembled WGS sequence"/>
</dbReference>
<dbReference type="InterPro" id="IPR005337">
    <property type="entry name" value="RapZ-like"/>
</dbReference>
<dbReference type="NCBIfam" id="NF003828">
    <property type="entry name" value="PRK05416.1"/>
    <property type="match status" value="1"/>
</dbReference>
<dbReference type="GO" id="GO:0005524">
    <property type="term" value="F:ATP binding"/>
    <property type="evidence" value="ECO:0007669"/>
    <property type="project" value="UniProtKB-UniRule"/>
</dbReference>
<dbReference type="InterPro" id="IPR027417">
    <property type="entry name" value="P-loop_NTPase"/>
</dbReference>
<dbReference type="Pfam" id="PF03668">
    <property type="entry name" value="RapZ-like_N"/>
    <property type="match status" value="1"/>
</dbReference>